<evidence type="ECO:0008006" key="4">
    <source>
        <dbReference type="Google" id="ProtNLM"/>
    </source>
</evidence>
<organism evidence="2 3">
    <name type="scientific">Anaerosolibacter carboniphilus</name>
    <dbReference type="NCBI Taxonomy" id="1417629"/>
    <lineage>
        <taxon>Bacteria</taxon>
        <taxon>Bacillati</taxon>
        <taxon>Bacillota</taxon>
        <taxon>Clostridia</taxon>
        <taxon>Peptostreptococcales</taxon>
        <taxon>Thermotaleaceae</taxon>
        <taxon>Anaerosolibacter</taxon>
    </lineage>
</organism>
<dbReference type="EMBL" id="JACHEN010000009">
    <property type="protein sequence ID" value="MBB6215700.1"/>
    <property type="molecule type" value="Genomic_DNA"/>
</dbReference>
<protein>
    <recommendedName>
        <fullName evidence="4">DUF3810 domain-containing protein</fullName>
    </recommendedName>
</protein>
<evidence type="ECO:0000313" key="2">
    <source>
        <dbReference type="EMBL" id="MBB6215700.1"/>
    </source>
</evidence>
<evidence type="ECO:0000256" key="1">
    <source>
        <dbReference type="SAM" id="Phobius"/>
    </source>
</evidence>
<comment type="caution">
    <text evidence="2">The sequence shown here is derived from an EMBL/GenBank/DDBJ whole genome shotgun (WGS) entry which is preliminary data.</text>
</comment>
<name>A0A841KUL1_9FIRM</name>
<evidence type="ECO:0000313" key="3">
    <source>
        <dbReference type="Proteomes" id="UP000579281"/>
    </source>
</evidence>
<reference evidence="2 3" key="1">
    <citation type="submission" date="2020-08" db="EMBL/GenBank/DDBJ databases">
        <title>Genomic Encyclopedia of Type Strains, Phase IV (KMG-IV): sequencing the most valuable type-strain genomes for metagenomic binning, comparative biology and taxonomic classification.</title>
        <authorList>
            <person name="Goeker M."/>
        </authorList>
    </citation>
    <scope>NUCLEOTIDE SEQUENCE [LARGE SCALE GENOMIC DNA]</scope>
    <source>
        <strain evidence="2 3">DSM 103526</strain>
    </source>
</reference>
<dbReference type="Proteomes" id="UP000579281">
    <property type="component" value="Unassembled WGS sequence"/>
</dbReference>
<dbReference type="InterPro" id="IPR024294">
    <property type="entry name" value="DUF3810"/>
</dbReference>
<accession>A0A841KUL1</accession>
<proteinExistence type="predicted"/>
<keyword evidence="1" id="KW-1133">Transmembrane helix</keyword>
<feature type="transmembrane region" description="Helical" evidence="1">
    <location>
        <begin position="51"/>
        <end position="79"/>
    </location>
</feature>
<dbReference type="AlphaFoldDB" id="A0A841KUL1"/>
<keyword evidence="1" id="KW-0472">Membrane</keyword>
<feature type="transmembrane region" description="Helical" evidence="1">
    <location>
        <begin position="99"/>
        <end position="117"/>
    </location>
</feature>
<dbReference type="RefSeq" id="WP_184310222.1">
    <property type="nucleotide sequence ID" value="NZ_JACHEN010000009.1"/>
</dbReference>
<sequence>MKKISQLHIGFILLLPLALGASYLASCFPSVIENFYTKKIYRFIGQMLSRLTGILPFSLGEIIVISSILLIIVGLISFLRHLTCENLNRPKIIMNYLKVLLLLISFTYFVFIFVWGLNYHRMPLSDIAKIDVRPSSVKELSDLCLVLIERGNGLRDDVLEDERGVMQLPKGKLDMLLRAHLGYTETSKNFSELGGTFGRPKGVIFSKAMSYMGISGIYFPFTAEANVNMDIPDAMLPSTTCHEMAHQRGFAREDEANYIAYLTSTMHPDVDFQYSGVLLALLHSMNALYIHDPESFLKLKSMYSEGLQRDLENLNAYWKKYEGPIERATTKVNDAYLKSNMQEDGVHSYGRMVDLLLAEQRSKQVKY</sequence>
<keyword evidence="1" id="KW-0812">Transmembrane</keyword>
<keyword evidence="3" id="KW-1185">Reference proteome</keyword>
<dbReference type="Pfam" id="PF12725">
    <property type="entry name" value="DUF3810"/>
    <property type="match status" value="1"/>
</dbReference>
<gene>
    <name evidence="2" type="ORF">HNQ80_001789</name>
</gene>